<dbReference type="PANTHER" id="PTHR35800:SF1">
    <property type="entry name" value="RNA-BINDING PROTEIN KHPB"/>
    <property type="match status" value="1"/>
</dbReference>
<keyword evidence="4" id="KW-1185">Reference proteome</keyword>
<organism evidence="3 4">
    <name type="scientific">Serinibacter arcticus</name>
    <dbReference type="NCBI Taxonomy" id="1655435"/>
    <lineage>
        <taxon>Bacteria</taxon>
        <taxon>Bacillati</taxon>
        <taxon>Actinomycetota</taxon>
        <taxon>Actinomycetes</taxon>
        <taxon>Micrococcales</taxon>
        <taxon>Beutenbergiaceae</taxon>
        <taxon>Serinibacter</taxon>
    </lineage>
</organism>
<dbReference type="RefSeq" id="WP_135849103.1">
    <property type="nucleotide sequence ID" value="NZ_RHPJ01000002.1"/>
</dbReference>
<dbReference type="CDD" id="cd02414">
    <property type="entry name" value="KH-II_Jag"/>
    <property type="match status" value="1"/>
</dbReference>
<dbReference type="PANTHER" id="PTHR35800">
    <property type="entry name" value="PROTEIN JAG"/>
    <property type="match status" value="1"/>
</dbReference>
<dbReference type="EMBL" id="RHPJ01000002">
    <property type="protein sequence ID" value="TGO05037.1"/>
    <property type="molecule type" value="Genomic_DNA"/>
</dbReference>
<dbReference type="InterPro" id="IPR015946">
    <property type="entry name" value="KH_dom-like_a/b"/>
</dbReference>
<dbReference type="InterPro" id="IPR039247">
    <property type="entry name" value="KhpB"/>
</dbReference>
<comment type="caution">
    <text evidence="3">The sequence shown here is derived from an EMBL/GenBank/DDBJ whole genome shotgun (WGS) entry which is preliminary data.</text>
</comment>
<evidence type="ECO:0000256" key="1">
    <source>
        <dbReference type="SAM" id="MobiDB-lite"/>
    </source>
</evidence>
<feature type="compositionally biased region" description="Low complexity" evidence="1">
    <location>
        <begin position="8"/>
        <end position="20"/>
    </location>
</feature>
<dbReference type="Gene3D" id="3.30.1370.50">
    <property type="entry name" value="R3H-like domain"/>
    <property type="match status" value="1"/>
</dbReference>
<dbReference type="GO" id="GO:0003723">
    <property type="term" value="F:RNA binding"/>
    <property type="evidence" value="ECO:0007669"/>
    <property type="project" value="InterPro"/>
</dbReference>
<gene>
    <name evidence="3" type="ORF">SERN_1041</name>
</gene>
<reference evidence="3 4" key="1">
    <citation type="submission" date="2018-11" db="EMBL/GenBank/DDBJ databases">
        <title>Complete genome sequencing of the Actinobacteria Serinibacter sp. K3-2.</title>
        <authorList>
            <person name="Rakitin A.L."/>
            <person name="Beletsky A.V."/>
            <person name="Mardanov A.V."/>
            <person name="Ravin N.V."/>
            <person name="Gromova A.S."/>
            <person name="Filippova S.N."/>
            <person name="Gal'Chenko V.F."/>
        </authorList>
    </citation>
    <scope>NUCLEOTIDE SEQUENCE [LARGE SCALE GENOMIC DNA]</scope>
    <source>
        <strain evidence="3 4">K3-2</strain>
    </source>
</reference>
<dbReference type="SUPFAM" id="SSF82708">
    <property type="entry name" value="R3H domain"/>
    <property type="match status" value="1"/>
</dbReference>
<dbReference type="SMART" id="SM00393">
    <property type="entry name" value="R3H"/>
    <property type="match status" value="1"/>
</dbReference>
<dbReference type="OrthoDB" id="9794483at2"/>
<protein>
    <submittedName>
        <fullName evidence="3">RNA-binding protein Jag</fullName>
    </submittedName>
</protein>
<dbReference type="InterPro" id="IPR036867">
    <property type="entry name" value="R3H_dom_sf"/>
</dbReference>
<feature type="region of interest" description="Disordered" evidence="1">
    <location>
        <begin position="1"/>
        <end position="25"/>
    </location>
</feature>
<dbReference type="Gene3D" id="3.30.300.20">
    <property type="match status" value="1"/>
</dbReference>
<dbReference type="InterPro" id="IPR038008">
    <property type="entry name" value="Jag_KH"/>
</dbReference>
<dbReference type="AlphaFoldDB" id="A0A4Z1E5Q1"/>
<dbReference type="PROSITE" id="PS51061">
    <property type="entry name" value="R3H"/>
    <property type="match status" value="1"/>
</dbReference>
<evidence type="ECO:0000313" key="3">
    <source>
        <dbReference type="EMBL" id="TGO05037.1"/>
    </source>
</evidence>
<dbReference type="InterPro" id="IPR001374">
    <property type="entry name" value="R3H_dom"/>
</dbReference>
<proteinExistence type="predicted"/>
<dbReference type="Pfam" id="PF01424">
    <property type="entry name" value="R3H"/>
    <property type="match status" value="1"/>
</dbReference>
<accession>A0A4Z1E5Q1</accession>
<evidence type="ECO:0000313" key="4">
    <source>
        <dbReference type="Proteomes" id="UP000297318"/>
    </source>
</evidence>
<feature type="domain" description="R3H" evidence="2">
    <location>
        <begin position="110"/>
        <end position="175"/>
    </location>
</feature>
<dbReference type="Proteomes" id="UP000297318">
    <property type="component" value="Unassembled WGS sequence"/>
</dbReference>
<sequence length="175" mass="18485">MTNDDAGVAPAEEPVAEPAPTRLEEEGEVAADYLEELLDIADLDGDIDIGVEHGRAAVEIVSDEDPGALTRLVGPEGEVLDALQELTRLAVQARTGERSRLMLDVAGHRAAQRRELEAVAAEAISRVTSSGESVSLDAMNPFERKVVHDAVAAAGLVSDSEGVEPNRRVVIRAAS</sequence>
<dbReference type="CDD" id="cd02644">
    <property type="entry name" value="R3H_jag"/>
    <property type="match status" value="1"/>
</dbReference>
<name>A0A4Z1E5Q1_9MICO</name>
<dbReference type="InterPro" id="IPR034079">
    <property type="entry name" value="R3H_KhpB"/>
</dbReference>
<evidence type="ECO:0000259" key="2">
    <source>
        <dbReference type="PROSITE" id="PS51061"/>
    </source>
</evidence>